<protein>
    <recommendedName>
        <fullName evidence="4">PASTA domain-containing protein</fullName>
    </recommendedName>
</protein>
<organism evidence="2 3">
    <name type="scientific">Mycolicibacterium sphagni</name>
    <dbReference type="NCBI Taxonomy" id="1786"/>
    <lineage>
        <taxon>Bacteria</taxon>
        <taxon>Bacillati</taxon>
        <taxon>Actinomycetota</taxon>
        <taxon>Actinomycetes</taxon>
        <taxon>Mycobacteriales</taxon>
        <taxon>Mycobacteriaceae</taxon>
        <taxon>Mycolicibacterium</taxon>
    </lineage>
</organism>
<evidence type="ECO:0008006" key="4">
    <source>
        <dbReference type="Google" id="ProtNLM"/>
    </source>
</evidence>
<evidence type="ECO:0000256" key="1">
    <source>
        <dbReference type="SAM" id="SignalP"/>
    </source>
</evidence>
<gene>
    <name evidence="2" type="ORF">FEG63_07745</name>
</gene>
<dbReference type="Proteomes" id="UP000708347">
    <property type="component" value="Unassembled WGS sequence"/>
</dbReference>
<name>A0ABX2JUG7_9MYCO</name>
<sequence>MVTTAVLKVCLAGHGLAAAVLGSGIAQADIQSFGPYAGDTISQLQAWGYQVVLNGVGKDAGYLDEREKSACQVTGFHPTVNGPLPSGQFQTVYVDMSCPPSNNSPTN</sequence>
<comment type="caution">
    <text evidence="2">The sequence shown here is derived from an EMBL/GenBank/DDBJ whole genome shotgun (WGS) entry which is preliminary data.</text>
</comment>
<reference evidence="2 3" key="1">
    <citation type="submission" date="2019-05" db="EMBL/GenBank/DDBJ databases">
        <title>Mycolicibacterium sphagni ENV482 genome assembly.</title>
        <authorList>
            <person name="Chen W."/>
            <person name="Faulkner N.W."/>
            <person name="Hyman M.R."/>
        </authorList>
    </citation>
    <scope>NUCLEOTIDE SEQUENCE [LARGE SCALE GENOMIC DNA]</scope>
    <source>
        <strain evidence="2 3">ENV482</strain>
    </source>
</reference>
<keyword evidence="3" id="KW-1185">Reference proteome</keyword>
<proteinExistence type="predicted"/>
<evidence type="ECO:0000313" key="2">
    <source>
        <dbReference type="EMBL" id="NTY59444.1"/>
    </source>
</evidence>
<accession>A0ABX2JUG7</accession>
<dbReference type="EMBL" id="VBSB01000005">
    <property type="protein sequence ID" value="NTY59444.1"/>
    <property type="molecule type" value="Genomic_DNA"/>
</dbReference>
<dbReference type="RefSeq" id="WP_174397337.1">
    <property type="nucleotide sequence ID" value="NZ_VBSB01000005.1"/>
</dbReference>
<keyword evidence="1" id="KW-0732">Signal</keyword>
<feature type="chain" id="PRO_5046994120" description="PASTA domain-containing protein" evidence="1">
    <location>
        <begin position="29"/>
        <end position="107"/>
    </location>
</feature>
<evidence type="ECO:0000313" key="3">
    <source>
        <dbReference type="Proteomes" id="UP000708347"/>
    </source>
</evidence>
<feature type="signal peptide" evidence="1">
    <location>
        <begin position="1"/>
        <end position="28"/>
    </location>
</feature>